<dbReference type="FunFam" id="2.40.10.10:FF:000025">
    <property type="entry name" value="serine proteases 1/2"/>
    <property type="match status" value="1"/>
</dbReference>
<evidence type="ECO:0000256" key="9">
    <source>
        <dbReference type="SAM" id="SignalP"/>
    </source>
</evidence>
<evidence type="ECO:0000256" key="8">
    <source>
        <dbReference type="RuleBase" id="RU363034"/>
    </source>
</evidence>
<dbReference type="GO" id="GO:0004252">
    <property type="term" value="F:serine-type endopeptidase activity"/>
    <property type="evidence" value="ECO:0007669"/>
    <property type="project" value="InterPro"/>
</dbReference>
<evidence type="ECO:0000256" key="1">
    <source>
        <dbReference type="ARBA" id="ARBA00022670"/>
    </source>
</evidence>
<reference evidence="11 12" key="1">
    <citation type="submission" date="2015-04" db="EMBL/GenBank/DDBJ databases">
        <authorList>
            <person name="Syromyatnikov M.Y."/>
            <person name="Popov V.N."/>
        </authorList>
    </citation>
    <scope>NUCLEOTIDE SEQUENCE [LARGE SCALE GENOMIC DNA]</scope>
</reference>
<keyword evidence="4 8" id="KW-0720">Serine protease</keyword>
<dbReference type="InterPro" id="IPR009003">
    <property type="entry name" value="Peptidase_S1_PA"/>
</dbReference>
<accession>A0A1J1I2W1</accession>
<comment type="similarity">
    <text evidence="7">Belongs to the peptidase S1 family. CLIP subfamily.</text>
</comment>
<dbReference type="SUPFAM" id="SSF50494">
    <property type="entry name" value="Trypsin-like serine proteases"/>
    <property type="match status" value="1"/>
</dbReference>
<dbReference type="AlphaFoldDB" id="A0A1J1I2W1"/>
<dbReference type="SMART" id="SM00020">
    <property type="entry name" value="Tryp_SPc"/>
    <property type="match status" value="1"/>
</dbReference>
<evidence type="ECO:0000256" key="3">
    <source>
        <dbReference type="ARBA" id="ARBA00022801"/>
    </source>
</evidence>
<dbReference type="PROSITE" id="PS00134">
    <property type="entry name" value="TRYPSIN_HIS"/>
    <property type="match status" value="1"/>
</dbReference>
<gene>
    <name evidence="11" type="primary">similar to Chymotrypsin BI</name>
    <name evidence="11" type="ORF">CLUMA_CG006306</name>
</gene>
<dbReference type="InterPro" id="IPR001314">
    <property type="entry name" value="Peptidase_S1A"/>
</dbReference>
<proteinExistence type="inferred from homology"/>
<keyword evidence="2 9" id="KW-0732">Signal</keyword>
<dbReference type="PROSITE" id="PS50240">
    <property type="entry name" value="TRYPSIN_DOM"/>
    <property type="match status" value="1"/>
</dbReference>
<dbReference type="GO" id="GO:0006508">
    <property type="term" value="P:proteolysis"/>
    <property type="evidence" value="ECO:0007669"/>
    <property type="project" value="UniProtKB-KW"/>
</dbReference>
<dbReference type="InterPro" id="IPR043504">
    <property type="entry name" value="Peptidase_S1_PA_chymotrypsin"/>
</dbReference>
<feature type="signal peptide" evidence="9">
    <location>
        <begin position="1"/>
        <end position="19"/>
    </location>
</feature>
<feature type="domain" description="Peptidase S1" evidence="10">
    <location>
        <begin position="35"/>
        <end position="271"/>
    </location>
</feature>
<dbReference type="Gene3D" id="2.40.10.10">
    <property type="entry name" value="Trypsin-like serine proteases"/>
    <property type="match status" value="2"/>
</dbReference>
<evidence type="ECO:0000256" key="7">
    <source>
        <dbReference type="ARBA" id="ARBA00024195"/>
    </source>
</evidence>
<dbReference type="PROSITE" id="PS00135">
    <property type="entry name" value="TRYPSIN_SER"/>
    <property type="match status" value="1"/>
</dbReference>
<keyword evidence="1 8" id="KW-0645">Protease</keyword>
<evidence type="ECO:0000256" key="4">
    <source>
        <dbReference type="ARBA" id="ARBA00022825"/>
    </source>
</evidence>
<dbReference type="InterPro" id="IPR001254">
    <property type="entry name" value="Trypsin_dom"/>
</dbReference>
<dbReference type="EMBL" id="CVRI01000035">
    <property type="protein sequence ID" value="CRK92705.1"/>
    <property type="molecule type" value="Genomic_DNA"/>
</dbReference>
<dbReference type="FunFam" id="2.40.10.10:FF:000068">
    <property type="entry name" value="transmembrane protease serine 2"/>
    <property type="match status" value="1"/>
</dbReference>
<name>A0A1J1I2W1_9DIPT</name>
<dbReference type="InterPro" id="IPR018114">
    <property type="entry name" value="TRYPSIN_HIS"/>
</dbReference>
<evidence type="ECO:0000256" key="2">
    <source>
        <dbReference type="ARBA" id="ARBA00022729"/>
    </source>
</evidence>
<dbReference type="PRINTS" id="PR00722">
    <property type="entry name" value="CHYMOTRYPSIN"/>
</dbReference>
<protein>
    <submittedName>
        <fullName evidence="11">CLUMA_CG006306, isoform A</fullName>
    </submittedName>
</protein>
<evidence type="ECO:0000313" key="11">
    <source>
        <dbReference type="EMBL" id="CRK92705.1"/>
    </source>
</evidence>
<dbReference type="OrthoDB" id="5565075at2759"/>
<keyword evidence="6" id="KW-1015">Disulfide bond</keyword>
<dbReference type="Proteomes" id="UP000183832">
    <property type="component" value="Unassembled WGS sequence"/>
</dbReference>
<dbReference type="STRING" id="568069.A0A1J1I2W1"/>
<organism evidence="11 12">
    <name type="scientific">Clunio marinus</name>
    <dbReference type="NCBI Taxonomy" id="568069"/>
    <lineage>
        <taxon>Eukaryota</taxon>
        <taxon>Metazoa</taxon>
        <taxon>Ecdysozoa</taxon>
        <taxon>Arthropoda</taxon>
        <taxon>Hexapoda</taxon>
        <taxon>Insecta</taxon>
        <taxon>Pterygota</taxon>
        <taxon>Neoptera</taxon>
        <taxon>Endopterygota</taxon>
        <taxon>Diptera</taxon>
        <taxon>Nematocera</taxon>
        <taxon>Chironomoidea</taxon>
        <taxon>Chironomidae</taxon>
        <taxon>Clunio</taxon>
    </lineage>
</organism>
<dbReference type="InterPro" id="IPR033116">
    <property type="entry name" value="TRYPSIN_SER"/>
</dbReference>
<evidence type="ECO:0000259" key="10">
    <source>
        <dbReference type="PROSITE" id="PS50240"/>
    </source>
</evidence>
<dbReference type="CDD" id="cd00190">
    <property type="entry name" value="Tryp_SPc"/>
    <property type="match status" value="1"/>
</dbReference>
<dbReference type="Pfam" id="PF00089">
    <property type="entry name" value="Trypsin"/>
    <property type="match status" value="1"/>
</dbReference>
<feature type="chain" id="PRO_5012068616" evidence="9">
    <location>
        <begin position="20"/>
        <end position="275"/>
    </location>
</feature>
<evidence type="ECO:0000313" key="12">
    <source>
        <dbReference type="Proteomes" id="UP000183832"/>
    </source>
</evidence>
<keyword evidence="5" id="KW-0865">Zymogen</keyword>
<evidence type="ECO:0000256" key="5">
    <source>
        <dbReference type="ARBA" id="ARBA00023145"/>
    </source>
</evidence>
<keyword evidence="3 8" id="KW-0378">Hydrolase</keyword>
<dbReference type="InterPro" id="IPR051333">
    <property type="entry name" value="CLIP_Serine_Protease"/>
</dbReference>
<evidence type="ECO:0000256" key="6">
    <source>
        <dbReference type="ARBA" id="ARBA00023157"/>
    </source>
</evidence>
<dbReference type="PANTHER" id="PTHR24260">
    <property type="match status" value="1"/>
</dbReference>
<sequence>MLRLLWIISLFISASLCWPAKFMDSDHLVKLNGRISGGTQAVRYQFPYQVIFFVYTKDGQSICGGSILSTHFSLSAAHCFSGFSSADILAGIIDIVNDDPPYELEIFPSDVIVHSKYNSVTNLNDIAIVKTSRKPISFNSAIQPIALPARSMANIDLTNTIGLVAGWGKVNDASVDISTKLLYINAPIISNAECTKTYGPIITTSNICLSGANGRSTCRGDSGGPLTITSGGRQVQVGIVSFGSDNGCQRGYPTGFARVSSFLDWIQSNTGIIIS</sequence>
<dbReference type="PANTHER" id="PTHR24260:SF134">
    <property type="entry name" value="AT07769P-RELATED"/>
    <property type="match status" value="1"/>
</dbReference>
<keyword evidence="12" id="KW-1185">Reference proteome</keyword>